<accession>A0AA38TV96</accession>
<dbReference type="AlphaFoldDB" id="A0AA38TV96"/>
<feature type="region of interest" description="Disordered" evidence="1">
    <location>
        <begin position="360"/>
        <end position="390"/>
    </location>
</feature>
<dbReference type="EMBL" id="JARYMX010000001">
    <property type="protein sequence ID" value="KAJ9567675.1"/>
    <property type="molecule type" value="Genomic_DNA"/>
</dbReference>
<comment type="caution">
    <text evidence="2">The sequence shown here is derived from an EMBL/GenBank/DDBJ whole genome shotgun (WGS) entry which is preliminary data.</text>
</comment>
<evidence type="ECO:0000313" key="2">
    <source>
        <dbReference type="EMBL" id="KAJ9567675.1"/>
    </source>
</evidence>
<sequence length="483" mass="54445">MLPTTDGLDLHWYPLKVTIALTFSSTTSSLKVFNVNICLHGIPNTPNYKLYIILLVCDVDVCKKKIVKKLHIVNALRPSTLGTGEGRYQAGTDGNTVKDGLQGAAIGLAMMLEQFRIKKTIFFYFSNAVGDSLNITKDSKTKLDTKLSVNEHSGMDEDGMPRMGRVDRMWVDNNKNGEREDAAVGSYVYCGCGLCGLRGLRYAATYAQRARELFATSSSRKLFTNSLSRELSTISSSRDLFTISSTQLRFPKLCSLSFTPLGSPTRVAGDTSDEDSPPEVEINPLSQPAYEGPHQPTELELDLRYYTTPHGRLWGVRLQRVLAKKARIKIGSLFLQIKIEEEEYILIKVFDRIWDEKETEIEEKEDASPIPSGKRRSQRSSKMLNRRKTKEALELMMTVTKEANEETTEEMGTTEKRDKVDSPNLHKQTPGREKNIGNMKETNKRLVQGEFETIGKLKFGNLEKDLCNSKKEALKREMEAESQ</sequence>
<evidence type="ECO:0000256" key="1">
    <source>
        <dbReference type="SAM" id="MobiDB-lite"/>
    </source>
</evidence>
<evidence type="ECO:0000313" key="3">
    <source>
        <dbReference type="Proteomes" id="UP001172457"/>
    </source>
</evidence>
<reference evidence="2" key="1">
    <citation type="submission" date="2023-03" db="EMBL/GenBank/DDBJ databases">
        <title>Chromosome-scale reference genome and RAD-based genetic map of yellow starthistle (Centaurea solstitialis) reveal putative structural variation and QTLs associated with invader traits.</title>
        <authorList>
            <person name="Reatini B."/>
            <person name="Cang F.A."/>
            <person name="Jiang Q."/>
            <person name="Mckibben M.T.W."/>
            <person name="Barker M.S."/>
            <person name="Rieseberg L.H."/>
            <person name="Dlugosch K.M."/>
        </authorList>
    </citation>
    <scope>NUCLEOTIDE SEQUENCE</scope>
    <source>
        <strain evidence="2">CAN-66</strain>
        <tissue evidence="2">Leaf</tissue>
    </source>
</reference>
<feature type="compositionally biased region" description="Basic residues" evidence="1">
    <location>
        <begin position="373"/>
        <end position="389"/>
    </location>
</feature>
<name>A0AA38TV96_9ASTR</name>
<keyword evidence="3" id="KW-1185">Reference proteome</keyword>
<feature type="region of interest" description="Disordered" evidence="1">
    <location>
        <begin position="403"/>
        <end position="442"/>
    </location>
</feature>
<protein>
    <submittedName>
        <fullName evidence="2">Uncharacterized protein</fullName>
    </submittedName>
</protein>
<organism evidence="2 3">
    <name type="scientific">Centaurea solstitialis</name>
    <name type="common">yellow star-thistle</name>
    <dbReference type="NCBI Taxonomy" id="347529"/>
    <lineage>
        <taxon>Eukaryota</taxon>
        <taxon>Viridiplantae</taxon>
        <taxon>Streptophyta</taxon>
        <taxon>Embryophyta</taxon>
        <taxon>Tracheophyta</taxon>
        <taxon>Spermatophyta</taxon>
        <taxon>Magnoliopsida</taxon>
        <taxon>eudicotyledons</taxon>
        <taxon>Gunneridae</taxon>
        <taxon>Pentapetalae</taxon>
        <taxon>asterids</taxon>
        <taxon>campanulids</taxon>
        <taxon>Asterales</taxon>
        <taxon>Asteraceae</taxon>
        <taxon>Carduoideae</taxon>
        <taxon>Cardueae</taxon>
        <taxon>Centaureinae</taxon>
        <taxon>Centaurea</taxon>
    </lineage>
</organism>
<dbReference type="Proteomes" id="UP001172457">
    <property type="component" value="Chromosome 1"/>
</dbReference>
<gene>
    <name evidence="2" type="ORF">OSB04_003641</name>
</gene>
<feature type="region of interest" description="Disordered" evidence="1">
    <location>
        <begin position="265"/>
        <end position="294"/>
    </location>
</feature>
<proteinExistence type="predicted"/>